<dbReference type="Proteomes" id="UP001501183">
    <property type="component" value="Unassembled WGS sequence"/>
</dbReference>
<reference evidence="3" key="1">
    <citation type="journal article" date="2019" name="Int. J. Syst. Evol. Microbiol.">
        <title>The Global Catalogue of Microorganisms (GCM) 10K type strain sequencing project: providing services to taxonomists for standard genome sequencing and annotation.</title>
        <authorList>
            <consortium name="The Broad Institute Genomics Platform"/>
            <consortium name="The Broad Institute Genome Sequencing Center for Infectious Disease"/>
            <person name="Wu L."/>
            <person name="Ma J."/>
        </authorList>
    </citation>
    <scope>NUCLEOTIDE SEQUENCE [LARGE SCALE GENOMIC DNA]</scope>
    <source>
        <strain evidence="3">JCM 32206</strain>
    </source>
</reference>
<protein>
    <recommendedName>
        <fullName evidence="4">Acyl-CoA carboxylase epsilon subunit-like protein</fullName>
    </recommendedName>
</protein>
<evidence type="ECO:0000256" key="1">
    <source>
        <dbReference type="SAM" id="MobiDB-lite"/>
    </source>
</evidence>
<name>A0ABP8NVQ3_9NOCA</name>
<comment type="caution">
    <text evidence="2">The sequence shown here is derived from an EMBL/GenBank/DDBJ whole genome shotgun (WGS) entry which is preliminary data.</text>
</comment>
<evidence type="ECO:0000313" key="2">
    <source>
        <dbReference type="EMBL" id="GAA4472424.1"/>
    </source>
</evidence>
<feature type="region of interest" description="Disordered" evidence="1">
    <location>
        <begin position="63"/>
        <end position="96"/>
    </location>
</feature>
<proteinExistence type="predicted"/>
<evidence type="ECO:0000313" key="3">
    <source>
        <dbReference type="Proteomes" id="UP001501183"/>
    </source>
</evidence>
<accession>A0ABP8NVQ3</accession>
<gene>
    <name evidence="2" type="ORF">GCM10023094_04550</name>
</gene>
<dbReference type="RefSeq" id="WP_345341708.1">
    <property type="nucleotide sequence ID" value="NZ_BAABFB010000015.1"/>
</dbReference>
<dbReference type="InterPro" id="IPR032716">
    <property type="entry name" value="ACC_epsilon"/>
</dbReference>
<sequence>MTLTDTTLAEVEVLIEAAAAVDAAAATATEGTQLPVITVLKGSPTDVEIAALVAVLAAAGSAPAPVDTTPADHWGQPTRMHRQRAPFSPYAFPNRA</sequence>
<organism evidence="2 3">
    <name type="scientific">Rhodococcus olei</name>
    <dbReference type="NCBI Taxonomy" id="2161675"/>
    <lineage>
        <taxon>Bacteria</taxon>
        <taxon>Bacillati</taxon>
        <taxon>Actinomycetota</taxon>
        <taxon>Actinomycetes</taxon>
        <taxon>Mycobacteriales</taxon>
        <taxon>Nocardiaceae</taxon>
        <taxon>Rhodococcus</taxon>
    </lineage>
</organism>
<keyword evidence="3" id="KW-1185">Reference proteome</keyword>
<evidence type="ECO:0008006" key="4">
    <source>
        <dbReference type="Google" id="ProtNLM"/>
    </source>
</evidence>
<dbReference type="Pfam" id="PF13822">
    <property type="entry name" value="ACC_epsilon"/>
    <property type="match status" value="1"/>
</dbReference>
<dbReference type="EMBL" id="BAABFB010000015">
    <property type="protein sequence ID" value="GAA4472424.1"/>
    <property type="molecule type" value="Genomic_DNA"/>
</dbReference>